<dbReference type="EMBL" id="JAIWYP010000010">
    <property type="protein sequence ID" value="KAH3754291.1"/>
    <property type="molecule type" value="Genomic_DNA"/>
</dbReference>
<organism evidence="1 2">
    <name type="scientific">Dreissena polymorpha</name>
    <name type="common">Zebra mussel</name>
    <name type="synonym">Mytilus polymorpha</name>
    <dbReference type="NCBI Taxonomy" id="45954"/>
    <lineage>
        <taxon>Eukaryota</taxon>
        <taxon>Metazoa</taxon>
        <taxon>Spiralia</taxon>
        <taxon>Lophotrochozoa</taxon>
        <taxon>Mollusca</taxon>
        <taxon>Bivalvia</taxon>
        <taxon>Autobranchia</taxon>
        <taxon>Heteroconchia</taxon>
        <taxon>Euheterodonta</taxon>
        <taxon>Imparidentia</taxon>
        <taxon>Neoheterodontei</taxon>
        <taxon>Myida</taxon>
        <taxon>Dreissenoidea</taxon>
        <taxon>Dreissenidae</taxon>
        <taxon>Dreissena</taxon>
    </lineage>
</organism>
<name>A0A9D4DT69_DREPO</name>
<gene>
    <name evidence="1" type="ORF">DPMN_188957</name>
</gene>
<dbReference type="Proteomes" id="UP000828390">
    <property type="component" value="Unassembled WGS sequence"/>
</dbReference>
<keyword evidence="2" id="KW-1185">Reference proteome</keyword>
<evidence type="ECO:0000313" key="1">
    <source>
        <dbReference type="EMBL" id="KAH3754291.1"/>
    </source>
</evidence>
<evidence type="ECO:0000313" key="2">
    <source>
        <dbReference type="Proteomes" id="UP000828390"/>
    </source>
</evidence>
<proteinExistence type="predicted"/>
<sequence>MEYVETFNCTCTHQTWSMWRPSIVHVHTRHGVCRDLQLYMFTPDMEYVDLQLYMFTPDMEYVDLQLYMFTPDMEYVETFNCTCSHQT</sequence>
<reference evidence="1" key="2">
    <citation type="submission" date="2020-11" db="EMBL/GenBank/DDBJ databases">
        <authorList>
            <person name="McCartney M.A."/>
            <person name="Auch B."/>
            <person name="Kono T."/>
            <person name="Mallez S."/>
            <person name="Becker A."/>
            <person name="Gohl D.M."/>
            <person name="Silverstein K.A.T."/>
            <person name="Koren S."/>
            <person name="Bechman K.B."/>
            <person name="Herman A."/>
            <person name="Abrahante J.E."/>
            <person name="Garbe J."/>
        </authorList>
    </citation>
    <scope>NUCLEOTIDE SEQUENCE</scope>
    <source>
        <strain evidence="1">Duluth1</strain>
        <tissue evidence="1">Whole animal</tissue>
    </source>
</reference>
<dbReference type="AlphaFoldDB" id="A0A9D4DT69"/>
<protein>
    <submittedName>
        <fullName evidence="1">Uncharacterized protein</fullName>
    </submittedName>
</protein>
<reference evidence="1" key="1">
    <citation type="journal article" date="2019" name="bioRxiv">
        <title>The Genome of the Zebra Mussel, Dreissena polymorpha: A Resource for Invasive Species Research.</title>
        <authorList>
            <person name="McCartney M.A."/>
            <person name="Auch B."/>
            <person name="Kono T."/>
            <person name="Mallez S."/>
            <person name="Zhang Y."/>
            <person name="Obille A."/>
            <person name="Becker A."/>
            <person name="Abrahante J.E."/>
            <person name="Garbe J."/>
            <person name="Badalamenti J.P."/>
            <person name="Herman A."/>
            <person name="Mangelson H."/>
            <person name="Liachko I."/>
            <person name="Sullivan S."/>
            <person name="Sone E.D."/>
            <person name="Koren S."/>
            <person name="Silverstein K.A.T."/>
            <person name="Beckman K.B."/>
            <person name="Gohl D.M."/>
        </authorList>
    </citation>
    <scope>NUCLEOTIDE SEQUENCE</scope>
    <source>
        <strain evidence="1">Duluth1</strain>
        <tissue evidence="1">Whole animal</tissue>
    </source>
</reference>
<comment type="caution">
    <text evidence="1">The sequence shown here is derived from an EMBL/GenBank/DDBJ whole genome shotgun (WGS) entry which is preliminary data.</text>
</comment>
<accession>A0A9D4DT69</accession>